<sequence>MRKLDAHIPGQMQDILADAFCRLIDRDIAAKSSQFGRYSEKGGLLCPKPVICGRNGVPCFQIQVGNPLTSEFSLSFSARRNEEELKFSLELEDWIDTDSGDVFSDGNFGW</sequence>
<keyword evidence="2" id="KW-1185">Reference proteome</keyword>
<accession>A0AAV4XU44</accession>
<name>A0AAV4XU44_CAEEX</name>
<evidence type="ECO:0000313" key="1">
    <source>
        <dbReference type="EMBL" id="GIY97384.1"/>
    </source>
</evidence>
<protein>
    <submittedName>
        <fullName evidence="1">Uncharacterized protein</fullName>
    </submittedName>
</protein>
<dbReference type="Proteomes" id="UP001054945">
    <property type="component" value="Unassembled WGS sequence"/>
</dbReference>
<dbReference type="AlphaFoldDB" id="A0AAV4XU44"/>
<proteinExistence type="predicted"/>
<reference evidence="1 2" key="1">
    <citation type="submission" date="2021-06" db="EMBL/GenBank/DDBJ databases">
        <title>Caerostris extrusa draft genome.</title>
        <authorList>
            <person name="Kono N."/>
            <person name="Arakawa K."/>
        </authorList>
    </citation>
    <scope>NUCLEOTIDE SEQUENCE [LARGE SCALE GENOMIC DNA]</scope>
</reference>
<gene>
    <name evidence="1" type="ORF">CEXT_617261</name>
</gene>
<organism evidence="1 2">
    <name type="scientific">Caerostris extrusa</name>
    <name type="common">Bark spider</name>
    <name type="synonym">Caerostris bankana</name>
    <dbReference type="NCBI Taxonomy" id="172846"/>
    <lineage>
        <taxon>Eukaryota</taxon>
        <taxon>Metazoa</taxon>
        <taxon>Ecdysozoa</taxon>
        <taxon>Arthropoda</taxon>
        <taxon>Chelicerata</taxon>
        <taxon>Arachnida</taxon>
        <taxon>Araneae</taxon>
        <taxon>Araneomorphae</taxon>
        <taxon>Entelegynae</taxon>
        <taxon>Araneoidea</taxon>
        <taxon>Araneidae</taxon>
        <taxon>Caerostris</taxon>
    </lineage>
</organism>
<comment type="caution">
    <text evidence="1">The sequence shown here is derived from an EMBL/GenBank/DDBJ whole genome shotgun (WGS) entry which is preliminary data.</text>
</comment>
<dbReference type="EMBL" id="BPLR01018153">
    <property type="protein sequence ID" value="GIY97384.1"/>
    <property type="molecule type" value="Genomic_DNA"/>
</dbReference>
<evidence type="ECO:0000313" key="2">
    <source>
        <dbReference type="Proteomes" id="UP001054945"/>
    </source>
</evidence>